<protein>
    <submittedName>
        <fullName evidence="2">Uncharacterized protein</fullName>
    </submittedName>
</protein>
<dbReference type="Proteomes" id="UP001189429">
    <property type="component" value="Unassembled WGS sequence"/>
</dbReference>
<evidence type="ECO:0000313" key="3">
    <source>
        <dbReference type="Proteomes" id="UP001189429"/>
    </source>
</evidence>
<keyword evidence="3" id="KW-1185">Reference proteome</keyword>
<evidence type="ECO:0000256" key="1">
    <source>
        <dbReference type="SAM" id="MobiDB-lite"/>
    </source>
</evidence>
<sequence>PTRRHERQLQDLAESLPPQGARRGPRPPRASRRGPPGGALLPGRPREGARRRPARRALAGARAALRGAGWPQGAPTPVPSLWALGVWHTAQYVYICP</sequence>
<feature type="region of interest" description="Disordered" evidence="1">
    <location>
        <begin position="1"/>
        <end position="57"/>
    </location>
</feature>
<organism evidence="2 3">
    <name type="scientific">Prorocentrum cordatum</name>
    <dbReference type="NCBI Taxonomy" id="2364126"/>
    <lineage>
        <taxon>Eukaryota</taxon>
        <taxon>Sar</taxon>
        <taxon>Alveolata</taxon>
        <taxon>Dinophyceae</taxon>
        <taxon>Prorocentrales</taxon>
        <taxon>Prorocentraceae</taxon>
        <taxon>Prorocentrum</taxon>
    </lineage>
</organism>
<gene>
    <name evidence="2" type="ORF">PCOR1329_LOCUS5138</name>
</gene>
<proteinExistence type="predicted"/>
<feature type="non-terminal residue" evidence="2">
    <location>
        <position position="97"/>
    </location>
</feature>
<feature type="non-terminal residue" evidence="2">
    <location>
        <position position="1"/>
    </location>
</feature>
<evidence type="ECO:0000313" key="2">
    <source>
        <dbReference type="EMBL" id="CAK0795462.1"/>
    </source>
</evidence>
<accession>A0ABN9PV40</accession>
<name>A0ABN9PV40_9DINO</name>
<comment type="caution">
    <text evidence="2">The sequence shown here is derived from an EMBL/GenBank/DDBJ whole genome shotgun (WGS) entry which is preliminary data.</text>
</comment>
<reference evidence="2" key="1">
    <citation type="submission" date="2023-10" db="EMBL/GenBank/DDBJ databases">
        <authorList>
            <person name="Chen Y."/>
            <person name="Shah S."/>
            <person name="Dougan E. K."/>
            <person name="Thang M."/>
            <person name="Chan C."/>
        </authorList>
    </citation>
    <scope>NUCLEOTIDE SEQUENCE [LARGE SCALE GENOMIC DNA]</scope>
</reference>
<feature type="compositionally biased region" description="Basic residues" evidence="1">
    <location>
        <begin position="23"/>
        <end position="32"/>
    </location>
</feature>
<dbReference type="EMBL" id="CAUYUJ010001342">
    <property type="protein sequence ID" value="CAK0795462.1"/>
    <property type="molecule type" value="Genomic_DNA"/>
</dbReference>